<comment type="caution">
    <text evidence="1">The sequence shown here is derived from an EMBL/GenBank/DDBJ whole genome shotgun (WGS) entry which is preliminary data.</text>
</comment>
<dbReference type="Proteomes" id="UP001066276">
    <property type="component" value="Chromosome 6"/>
</dbReference>
<gene>
    <name evidence="1" type="ORF">NDU88_009672</name>
</gene>
<sequence length="95" mass="10500">MVACLLGDFTRPAKGKEDSRFLDLALALVKCKIVMTWKSSTGITVERWAKEVTDSAVAQGQILRQEDAQGTRHQPMAELRQEVLNGRGTSSTLRP</sequence>
<protein>
    <submittedName>
        <fullName evidence="1">Uncharacterized protein</fullName>
    </submittedName>
</protein>
<evidence type="ECO:0000313" key="2">
    <source>
        <dbReference type="Proteomes" id="UP001066276"/>
    </source>
</evidence>
<proteinExistence type="predicted"/>
<organism evidence="1 2">
    <name type="scientific">Pleurodeles waltl</name>
    <name type="common">Iberian ribbed newt</name>
    <dbReference type="NCBI Taxonomy" id="8319"/>
    <lineage>
        <taxon>Eukaryota</taxon>
        <taxon>Metazoa</taxon>
        <taxon>Chordata</taxon>
        <taxon>Craniata</taxon>
        <taxon>Vertebrata</taxon>
        <taxon>Euteleostomi</taxon>
        <taxon>Amphibia</taxon>
        <taxon>Batrachia</taxon>
        <taxon>Caudata</taxon>
        <taxon>Salamandroidea</taxon>
        <taxon>Salamandridae</taxon>
        <taxon>Pleurodelinae</taxon>
        <taxon>Pleurodeles</taxon>
    </lineage>
</organism>
<name>A0AAV7QTG5_PLEWA</name>
<evidence type="ECO:0000313" key="1">
    <source>
        <dbReference type="EMBL" id="KAJ1143363.1"/>
    </source>
</evidence>
<reference evidence="1" key="1">
    <citation type="journal article" date="2022" name="bioRxiv">
        <title>Sequencing and chromosome-scale assembly of the giantPleurodeles waltlgenome.</title>
        <authorList>
            <person name="Brown T."/>
            <person name="Elewa A."/>
            <person name="Iarovenko S."/>
            <person name="Subramanian E."/>
            <person name="Araus A.J."/>
            <person name="Petzold A."/>
            <person name="Susuki M."/>
            <person name="Suzuki K.-i.T."/>
            <person name="Hayashi T."/>
            <person name="Toyoda A."/>
            <person name="Oliveira C."/>
            <person name="Osipova E."/>
            <person name="Leigh N.D."/>
            <person name="Simon A."/>
            <person name="Yun M.H."/>
        </authorList>
    </citation>
    <scope>NUCLEOTIDE SEQUENCE</scope>
    <source>
        <strain evidence="1">20211129_DDA</strain>
        <tissue evidence="1">Liver</tissue>
    </source>
</reference>
<dbReference type="EMBL" id="JANPWB010000010">
    <property type="protein sequence ID" value="KAJ1143363.1"/>
    <property type="molecule type" value="Genomic_DNA"/>
</dbReference>
<accession>A0AAV7QTG5</accession>
<keyword evidence="2" id="KW-1185">Reference proteome</keyword>
<dbReference type="AlphaFoldDB" id="A0AAV7QTG5"/>